<protein>
    <submittedName>
        <fullName evidence="4">Dihydrofolate reductase</fullName>
    </submittedName>
</protein>
<dbReference type="Proteomes" id="UP000218327">
    <property type="component" value="Unassembled WGS sequence"/>
</dbReference>
<evidence type="ECO:0000313" key="5">
    <source>
        <dbReference type="Proteomes" id="UP000218327"/>
    </source>
</evidence>
<proteinExistence type="predicted"/>
<organism evidence="4 5">
    <name type="scientific">SAR86 cluster bacterium</name>
    <dbReference type="NCBI Taxonomy" id="2030880"/>
    <lineage>
        <taxon>Bacteria</taxon>
        <taxon>Pseudomonadati</taxon>
        <taxon>Pseudomonadota</taxon>
        <taxon>Gammaproteobacteria</taxon>
        <taxon>SAR86 cluster</taxon>
    </lineage>
</organism>
<dbReference type="PANTHER" id="PTHR23422">
    <property type="entry name" value="DIPEPTIDYL PEPTIDASE III-RELATED"/>
    <property type="match status" value="1"/>
</dbReference>
<reference evidence="5" key="1">
    <citation type="submission" date="2017-08" db="EMBL/GenBank/DDBJ databases">
        <title>A dynamic microbial community with high functional redundancy inhabits the cold, oxic subseafloor aquifer.</title>
        <authorList>
            <person name="Tully B.J."/>
            <person name="Wheat C.G."/>
            <person name="Glazer B.T."/>
            <person name="Huber J.A."/>
        </authorList>
    </citation>
    <scope>NUCLEOTIDE SEQUENCE [LARGE SCALE GENOMIC DNA]</scope>
</reference>
<keyword evidence="1" id="KW-0479">Metal-binding</keyword>
<dbReference type="InterPro" id="IPR039461">
    <property type="entry name" value="Peptidase_M49"/>
</dbReference>
<dbReference type="Gene3D" id="3.30.540.30">
    <property type="match status" value="2"/>
</dbReference>
<feature type="region of interest" description="Disordered" evidence="3">
    <location>
        <begin position="1"/>
        <end position="26"/>
    </location>
</feature>
<gene>
    <name evidence="4" type="ORF">COA96_13020</name>
</gene>
<evidence type="ECO:0000256" key="2">
    <source>
        <dbReference type="ARBA" id="ARBA00022801"/>
    </source>
</evidence>
<dbReference type="GO" id="GO:0016787">
    <property type="term" value="F:hydrolase activity"/>
    <property type="evidence" value="ECO:0007669"/>
    <property type="project" value="UniProtKB-KW"/>
</dbReference>
<name>A0A2A5AUI9_9GAMM</name>
<dbReference type="Pfam" id="PF03571">
    <property type="entry name" value="Peptidase_M49"/>
    <property type="match status" value="2"/>
</dbReference>
<evidence type="ECO:0000256" key="1">
    <source>
        <dbReference type="ARBA" id="ARBA00022723"/>
    </source>
</evidence>
<comment type="caution">
    <text evidence="4">The sequence shown here is derived from an EMBL/GenBank/DDBJ whole genome shotgun (WGS) entry which is preliminary data.</text>
</comment>
<keyword evidence="2" id="KW-0378">Hydrolase</keyword>
<evidence type="ECO:0000313" key="4">
    <source>
        <dbReference type="EMBL" id="PCJ22957.1"/>
    </source>
</evidence>
<dbReference type="EMBL" id="NVVJ01000047">
    <property type="protein sequence ID" value="PCJ22957.1"/>
    <property type="molecule type" value="Genomic_DNA"/>
</dbReference>
<accession>A0A2A5AUI9</accession>
<sequence>MAEQPQQAATSTDAAPTTNSETLEEDSFDYQADRFADIRVLRYQVPGFDELNDQQKELLYYLSQAALSGRDIMYDQNYKHNLRIRRTIEEVLKHYAGDRNTEGFLQFVTYAKQMWFANGIHHHYSTAKFTPLFEEEYFSELINATASAAELPLRDGQSVAQLIEELTPILFDPSIDPKKVNTADGVDKVATSAVNFYEGVTEQEVVDFYSALSNSTDQTPVSYGLNSKLVKIDGVVTEQVWKIGGMYSAALEQVVYWLERAITVAENDKQQTALELLVTFYQSGDLKDFDAYNIAWVQDTESTIDVINGFIEVYNDPLGYRGSFESVVAFKDNEATRRISAIGERAQWFEDNSPISNQHKKADVTGIDGKAITVVMESGDSSPSTPIGINLPNSSWIRAEHGSKSVSLSNIVGAYNASPSKSLEEFAYSQEEITRSRTHSKQAGDLHTDMHEVIGHASGQINPGVGTTRETLKQYASTLEEGRADLVALYYILDPMLIEIGVMDSLDVGRSEYDSYIRGGAMLQLYRLQPGELVEEAHMRNRQMIALWSYEQGLEDNVIERVTRDGKTFFVVNDYQKLRVIFGRLLQEIQRIKSEGDFDAARELVENYGTQVDQELHAEVLQRYASLDVAPYSGFVNPRVVATDIDGVVSNVHLEHPDDFMTQMLEYSANYSFLPTDN</sequence>
<dbReference type="GO" id="GO:0046872">
    <property type="term" value="F:metal ion binding"/>
    <property type="evidence" value="ECO:0007669"/>
    <property type="project" value="UniProtKB-KW"/>
</dbReference>
<dbReference type="PANTHER" id="PTHR23422:SF11">
    <property type="entry name" value="DIPEPTIDYL PEPTIDASE 3"/>
    <property type="match status" value="1"/>
</dbReference>
<evidence type="ECO:0000256" key="3">
    <source>
        <dbReference type="SAM" id="MobiDB-lite"/>
    </source>
</evidence>
<dbReference type="AlphaFoldDB" id="A0A2A5AUI9"/>
<feature type="compositionally biased region" description="Polar residues" evidence="3">
    <location>
        <begin position="1"/>
        <end position="21"/>
    </location>
</feature>